<dbReference type="SUPFAM" id="SSF117892">
    <property type="entry name" value="Band 7/SPFH domain"/>
    <property type="match status" value="1"/>
</dbReference>
<evidence type="ECO:0000256" key="6">
    <source>
        <dbReference type="RuleBase" id="RU364113"/>
    </source>
</evidence>
<dbReference type="EMBL" id="QZKU01000142">
    <property type="protein sequence ID" value="RJP14825.1"/>
    <property type="molecule type" value="Genomic_DNA"/>
</dbReference>
<name>A0A3A4N875_ABYX5</name>
<dbReference type="SMART" id="SM00244">
    <property type="entry name" value="PHB"/>
    <property type="match status" value="1"/>
</dbReference>
<protein>
    <recommendedName>
        <fullName evidence="6">Protein HflK</fullName>
    </recommendedName>
</protein>
<gene>
    <name evidence="8" type="primary">hflK</name>
    <name evidence="8" type="ORF">C4520_21005</name>
</gene>
<dbReference type="Pfam" id="PF01145">
    <property type="entry name" value="Band_7"/>
    <property type="match status" value="1"/>
</dbReference>
<dbReference type="InterPro" id="IPR001107">
    <property type="entry name" value="Band_7"/>
</dbReference>
<evidence type="ECO:0000256" key="5">
    <source>
        <dbReference type="ARBA" id="ARBA00023136"/>
    </source>
</evidence>
<comment type="caution">
    <text evidence="8">The sequence shown here is derived from an EMBL/GenBank/DDBJ whole genome shotgun (WGS) entry which is preliminary data.</text>
</comment>
<dbReference type="GO" id="GO:0008233">
    <property type="term" value="F:peptidase activity"/>
    <property type="evidence" value="ECO:0007669"/>
    <property type="project" value="UniProtKB-KW"/>
</dbReference>
<comment type="subunit">
    <text evidence="6">HflC and HflK may interact to form a multimeric complex.</text>
</comment>
<comment type="similarity">
    <text evidence="2 6">Belongs to the band 7/mec-2 family. HflK subfamily.</text>
</comment>
<dbReference type="InterPro" id="IPR036013">
    <property type="entry name" value="Band_7/SPFH_dom_sf"/>
</dbReference>
<comment type="subcellular location">
    <subcellularLocation>
        <location evidence="1">Membrane</location>
        <topology evidence="1">Single-pass membrane protein</topology>
    </subcellularLocation>
</comment>
<accession>A0A3A4N875</accession>
<evidence type="ECO:0000313" key="9">
    <source>
        <dbReference type="Proteomes" id="UP000265882"/>
    </source>
</evidence>
<evidence type="ECO:0000256" key="1">
    <source>
        <dbReference type="ARBA" id="ARBA00004167"/>
    </source>
</evidence>
<proteinExistence type="inferred from homology"/>
<keyword evidence="8" id="KW-0645">Protease</keyword>
<comment type="function">
    <text evidence="6">HflC and HflK could encode or regulate a protease.</text>
</comment>
<feature type="transmembrane region" description="Helical" evidence="6">
    <location>
        <begin position="21"/>
        <end position="40"/>
    </location>
</feature>
<dbReference type="Proteomes" id="UP000265882">
    <property type="component" value="Unassembled WGS sequence"/>
</dbReference>
<sequence>MDDFRRELTIHISPPKIVAGALAVLLVIWLIFGGPFYIVGPDEEGIIQTFGKYTSSTSPGFHFKFPWPIQTVKLPKVKEIKRIEIGFRTIHQGPPAQYHDATNDPAMLKEAQMLTGDENVVNSSLIVQYKIKDAVAYLFNVKDQEATLHDLAEAAERQVVGNRPIDDTLTTGKTDIQLEILEKIQAMADQFGLGVTITAVQLQDVQPPAQVAAAFKDVATAKEDRDGIINNARGYQNEKIPQARGKAAQILREAEGYERERVAKAEGDAARFLSLAEEYKKAPAVTKERLYLETMKSVLPRVKKVVVDDEASIINLNQLNPATGGTK</sequence>
<keyword evidence="3 6" id="KW-0812">Transmembrane</keyword>
<evidence type="ECO:0000259" key="7">
    <source>
        <dbReference type="SMART" id="SM00244"/>
    </source>
</evidence>
<dbReference type="PANTHER" id="PTHR43327:SF2">
    <property type="entry name" value="MODULATOR OF FTSH PROTEASE HFLK"/>
    <property type="match status" value="1"/>
</dbReference>
<dbReference type="InterPro" id="IPR050710">
    <property type="entry name" value="Band7/mec-2_domain"/>
</dbReference>
<organism evidence="8 9">
    <name type="scientific">Abyssobacteria bacterium (strain SURF_5)</name>
    <dbReference type="NCBI Taxonomy" id="2093360"/>
    <lineage>
        <taxon>Bacteria</taxon>
        <taxon>Pseudomonadati</taxon>
        <taxon>Candidatus Hydrogenedentota</taxon>
        <taxon>Candidatus Abyssobacteria</taxon>
    </lineage>
</organism>
<keyword evidence="4 6" id="KW-1133">Transmembrane helix</keyword>
<evidence type="ECO:0000313" key="8">
    <source>
        <dbReference type="EMBL" id="RJP14825.1"/>
    </source>
</evidence>
<dbReference type="GO" id="GO:0006508">
    <property type="term" value="P:proteolysis"/>
    <property type="evidence" value="ECO:0007669"/>
    <property type="project" value="UniProtKB-KW"/>
</dbReference>
<dbReference type="InterPro" id="IPR010201">
    <property type="entry name" value="HflK"/>
</dbReference>
<keyword evidence="5 6" id="KW-0472">Membrane</keyword>
<evidence type="ECO:0000256" key="3">
    <source>
        <dbReference type="ARBA" id="ARBA00022692"/>
    </source>
</evidence>
<evidence type="ECO:0000256" key="2">
    <source>
        <dbReference type="ARBA" id="ARBA00006971"/>
    </source>
</evidence>
<reference evidence="8 9" key="1">
    <citation type="journal article" date="2017" name="ISME J.">
        <title>Energy and carbon metabolisms in a deep terrestrial subsurface fluid microbial community.</title>
        <authorList>
            <person name="Momper L."/>
            <person name="Jungbluth S.P."/>
            <person name="Lee M.D."/>
            <person name="Amend J.P."/>
        </authorList>
    </citation>
    <scope>NUCLEOTIDE SEQUENCE [LARGE SCALE GENOMIC DNA]</scope>
    <source>
        <strain evidence="8">SURF_5</strain>
    </source>
</reference>
<evidence type="ECO:0000256" key="4">
    <source>
        <dbReference type="ARBA" id="ARBA00022989"/>
    </source>
</evidence>
<dbReference type="PANTHER" id="PTHR43327">
    <property type="entry name" value="STOMATIN-LIKE PROTEIN 2, MITOCHONDRIAL"/>
    <property type="match status" value="1"/>
</dbReference>
<dbReference type="Gene3D" id="3.30.479.30">
    <property type="entry name" value="Band 7 domain"/>
    <property type="match status" value="1"/>
</dbReference>
<feature type="domain" description="Band 7" evidence="7">
    <location>
        <begin position="34"/>
        <end position="219"/>
    </location>
</feature>
<dbReference type="CDD" id="cd03404">
    <property type="entry name" value="SPFH_HflK"/>
    <property type="match status" value="1"/>
</dbReference>
<dbReference type="NCBIfam" id="TIGR01933">
    <property type="entry name" value="hflK"/>
    <property type="match status" value="1"/>
</dbReference>
<dbReference type="GO" id="GO:0016020">
    <property type="term" value="C:membrane"/>
    <property type="evidence" value="ECO:0007669"/>
    <property type="project" value="UniProtKB-SubCell"/>
</dbReference>
<dbReference type="AlphaFoldDB" id="A0A3A4N875"/>
<keyword evidence="8" id="KW-0378">Hydrolase</keyword>